<accession>A0ACB8Y4L1</accession>
<reference evidence="1 2" key="2">
    <citation type="journal article" date="2022" name="Mol. Ecol. Resour.">
        <title>The genomes of chicory, endive, great burdock and yacon provide insights into Asteraceae paleo-polyploidization history and plant inulin production.</title>
        <authorList>
            <person name="Fan W."/>
            <person name="Wang S."/>
            <person name="Wang H."/>
            <person name="Wang A."/>
            <person name="Jiang F."/>
            <person name="Liu H."/>
            <person name="Zhao H."/>
            <person name="Xu D."/>
            <person name="Zhang Y."/>
        </authorList>
    </citation>
    <scope>NUCLEOTIDE SEQUENCE [LARGE SCALE GENOMIC DNA]</scope>
    <source>
        <strain evidence="2">cv. Niubang</strain>
    </source>
</reference>
<organism evidence="1 2">
    <name type="scientific">Arctium lappa</name>
    <name type="common">Greater burdock</name>
    <name type="synonym">Lappa major</name>
    <dbReference type="NCBI Taxonomy" id="4217"/>
    <lineage>
        <taxon>Eukaryota</taxon>
        <taxon>Viridiplantae</taxon>
        <taxon>Streptophyta</taxon>
        <taxon>Embryophyta</taxon>
        <taxon>Tracheophyta</taxon>
        <taxon>Spermatophyta</taxon>
        <taxon>Magnoliopsida</taxon>
        <taxon>eudicotyledons</taxon>
        <taxon>Gunneridae</taxon>
        <taxon>Pentapetalae</taxon>
        <taxon>asterids</taxon>
        <taxon>campanulids</taxon>
        <taxon>Asterales</taxon>
        <taxon>Asteraceae</taxon>
        <taxon>Carduoideae</taxon>
        <taxon>Cardueae</taxon>
        <taxon>Arctiinae</taxon>
        <taxon>Arctium</taxon>
    </lineage>
</organism>
<keyword evidence="2" id="KW-1185">Reference proteome</keyword>
<sequence length="103" mass="11877">MPSSLWIISDEDCQQRASLRWWSWLEVTVEVEILQLWSSLEVTEWVELAQINDARGDHNGDRCRWIGSCLSGSLYPGGDLCERSRRRRPIAGVPEDYRRSPSG</sequence>
<protein>
    <submittedName>
        <fullName evidence="1">Uncharacterized protein</fullName>
    </submittedName>
</protein>
<reference evidence="2" key="1">
    <citation type="journal article" date="2022" name="Mol. Ecol. Resour.">
        <title>The genomes of chicory, endive, great burdock and yacon provide insights into Asteraceae palaeo-polyploidization history and plant inulin production.</title>
        <authorList>
            <person name="Fan W."/>
            <person name="Wang S."/>
            <person name="Wang H."/>
            <person name="Wang A."/>
            <person name="Jiang F."/>
            <person name="Liu H."/>
            <person name="Zhao H."/>
            <person name="Xu D."/>
            <person name="Zhang Y."/>
        </authorList>
    </citation>
    <scope>NUCLEOTIDE SEQUENCE [LARGE SCALE GENOMIC DNA]</scope>
    <source>
        <strain evidence="2">cv. Niubang</strain>
    </source>
</reference>
<evidence type="ECO:0000313" key="2">
    <source>
        <dbReference type="Proteomes" id="UP001055879"/>
    </source>
</evidence>
<name>A0ACB8Y4L1_ARCLA</name>
<proteinExistence type="predicted"/>
<dbReference type="Proteomes" id="UP001055879">
    <property type="component" value="Linkage Group LG14"/>
</dbReference>
<comment type="caution">
    <text evidence="1">The sequence shown here is derived from an EMBL/GenBank/DDBJ whole genome shotgun (WGS) entry which is preliminary data.</text>
</comment>
<dbReference type="EMBL" id="CM042060">
    <property type="protein sequence ID" value="KAI3678477.1"/>
    <property type="molecule type" value="Genomic_DNA"/>
</dbReference>
<gene>
    <name evidence="1" type="ORF">L6452_37771</name>
</gene>
<evidence type="ECO:0000313" key="1">
    <source>
        <dbReference type="EMBL" id="KAI3678477.1"/>
    </source>
</evidence>